<dbReference type="InterPro" id="IPR041095">
    <property type="entry name" value="EFG_II"/>
</dbReference>
<dbReference type="CDD" id="cd04170">
    <property type="entry name" value="EF-G_bact"/>
    <property type="match status" value="1"/>
</dbReference>
<dbReference type="RefSeq" id="WP_046443200.1">
    <property type="nucleotide sequence ID" value="NZ_LAYJ01000087.1"/>
</dbReference>
<evidence type="ECO:0000256" key="3">
    <source>
        <dbReference type="ARBA" id="ARBA00022741"/>
    </source>
</evidence>
<dbReference type="PANTHER" id="PTHR43261">
    <property type="entry name" value="TRANSLATION ELONGATION FACTOR G-RELATED"/>
    <property type="match status" value="1"/>
</dbReference>
<dbReference type="InterPro" id="IPR000640">
    <property type="entry name" value="EFG_V-like"/>
</dbReference>
<dbReference type="OrthoDB" id="9804431at2"/>
<dbReference type="PATRIC" id="fig|270498.16.peg.1416"/>
<dbReference type="InterPro" id="IPR027417">
    <property type="entry name" value="P-loop_NTPase"/>
</dbReference>
<dbReference type="STRING" id="270498.CHK_1297"/>
<organism evidence="7 8">
    <name type="scientific">Christensenella hongkongensis</name>
    <dbReference type="NCBI Taxonomy" id="270498"/>
    <lineage>
        <taxon>Bacteria</taxon>
        <taxon>Bacillati</taxon>
        <taxon>Bacillota</taxon>
        <taxon>Clostridia</taxon>
        <taxon>Christensenellales</taxon>
        <taxon>Christensenellaceae</taxon>
        <taxon>Christensenella</taxon>
    </lineage>
</organism>
<dbReference type="AlphaFoldDB" id="A0A0M2NLX4"/>
<reference evidence="7 8" key="1">
    <citation type="submission" date="2015-04" db="EMBL/GenBank/DDBJ databases">
        <title>Draft genome sequence of bacteremic isolate Catabacter hongkongensis type strain HKU16T.</title>
        <authorList>
            <person name="Lau S.K."/>
            <person name="Teng J.L."/>
            <person name="Huang Y."/>
            <person name="Curreem S.O."/>
            <person name="Tsui S.K."/>
            <person name="Woo P.C."/>
        </authorList>
    </citation>
    <scope>NUCLEOTIDE SEQUENCE [LARGE SCALE GENOMIC DNA]</scope>
    <source>
        <strain evidence="7 8">HKU16</strain>
    </source>
</reference>
<keyword evidence="3" id="KW-0547">Nucleotide-binding</keyword>
<dbReference type="InterPro" id="IPR035647">
    <property type="entry name" value="EFG_III/V"/>
</dbReference>
<evidence type="ECO:0000256" key="4">
    <source>
        <dbReference type="ARBA" id="ARBA00023134"/>
    </source>
</evidence>
<dbReference type="Gene3D" id="3.30.230.10">
    <property type="match status" value="1"/>
</dbReference>
<comment type="caution">
    <text evidence="7">The sequence shown here is derived from an EMBL/GenBank/DDBJ whole genome shotgun (WGS) entry which is preliminary data.</text>
</comment>
<dbReference type="InterPro" id="IPR020568">
    <property type="entry name" value="Ribosomal_Su5_D2-typ_SF"/>
</dbReference>
<dbReference type="InterPro" id="IPR005225">
    <property type="entry name" value="Small_GTP-bd"/>
</dbReference>
<name>A0A0M2NLX4_9FIRM</name>
<evidence type="ECO:0000313" key="7">
    <source>
        <dbReference type="EMBL" id="KKI51250.1"/>
    </source>
</evidence>
<dbReference type="CDD" id="cd16262">
    <property type="entry name" value="EFG_III"/>
    <property type="match status" value="1"/>
</dbReference>
<dbReference type="NCBIfam" id="NF009379">
    <property type="entry name" value="PRK12740.1-3"/>
    <property type="match status" value="1"/>
</dbReference>
<dbReference type="InterPro" id="IPR005517">
    <property type="entry name" value="Transl_elong_EFG/EF2_IV"/>
</dbReference>
<dbReference type="Gene3D" id="2.40.30.10">
    <property type="entry name" value="Translation factors"/>
    <property type="match status" value="1"/>
</dbReference>
<dbReference type="InterPro" id="IPR035649">
    <property type="entry name" value="EFG_V"/>
</dbReference>
<dbReference type="FunFam" id="3.30.70.240:FF:000001">
    <property type="entry name" value="Elongation factor G"/>
    <property type="match status" value="1"/>
</dbReference>
<dbReference type="Proteomes" id="UP000034076">
    <property type="component" value="Unassembled WGS sequence"/>
</dbReference>
<dbReference type="InterPro" id="IPR004540">
    <property type="entry name" value="Transl_elong_EFG/EF2"/>
</dbReference>
<proteinExistence type="inferred from homology"/>
<dbReference type="SUPFAM" id="SSF54211">
    <property type="entry name" value="Ribosomal protein S5 domain 2-like"/>
    <property type="match status" value="1"/>
</dbReference>
<evidence type="ECO:0000256" key="1">
    <source>
        <dbReference type="ARBA" id="ARBA00005870"/>
    </source>
</evidence>
<feature type="domain" description="Tr-type G" evidence="6">
    <location>
        <begin position="7"/>
        <end position="283"/>
    </location>
</feature>
<dbReference type="Gene3D" id="3.30.70.240">
    <property type="match status" value="1"/>
</dbReference>
<keyword evidence="7" id="KW-0648">Protein biosynthesis</keyword>
<evidence type="ECO:0000313" key="8">
    <source>
        <dbReference type="Proteomes" id="UP000034076"/>
    </source>
</evidence>
<dbReference type="CDD" id="cd04088">
    <property type="entry name" value="EFG_mtEFG_II"/>
    <property type="match status" value="1"/>
</dbReference>
<keyword evidence="4" id="KW-0342">GTP-binding</keyword>
<dbReference type="InterPro" id="IPR014721">
    <property type="entry name" value="Ribsml_uS5_D2-typ_fold_subgr"/>
</dbReference>
<dbReference type="GO" id="GO:0003924">
    <property type="term" value="F:GTPase activity"/>
    <property type="evidence" value="ECO:0007669"/>
    <property type="project" value="InterPro"/>
</dbReference>
<dbReference type="SUPFAM" id="SSF52540">
    <property type="entry name" value="P-loop containing nucleoside triphosphate hydrolases"/>
    <property type="match status" value="1"/>
</dbReference>
<dbReference type="Pfam" id="PF14492">
    <property type="entry name" value="EFG_III"/>
    <property type="match status" value="1"/>
</dbReference>
<dbReference type="Pfam" id="PF00679">
    <property type="entry name" value="EFG_C"/>
    <property type="match status" value="1"/>
</dbReference>
<dbReference type="Gene3D" id="3.40.50.300">
    <property type="entry name" value="P-loop containing nucleotide triphosphate hydrolases"/>
    <property type="match status" value="1"/>
</dbReference>
<evidence type="ECO:0000256" key="2">
    <source>
        <dbReference type="ARBA" id="ARBA00017872"/>
    </source>
</evidence>
<dbReference type="SMART" id="SM00889">
    <property type="entry name" value="EFG_IV"/>
    <property type="match status" value="1"/>
</dbReference>
<dbReference type="PRINTS" id="PR00315">
    <property type="entry name" value="ELONGATNFCT"/>
</dbReference>
<comment type="similarity">
    <text evidence="1">Belongs to the TRAFAC class translation factor GTPase superfamily. Classic translation factor GTPase family. EF-G/EF-2 subfamily.</text>
</comment>
<dbReference type="Pfam" id="PF00009">
    <property type="entry name" value="GTP_EFTU"/>
    <property type="match status" value="1"/>
</dbReference>
<evidence type="ECO:0000256" key="5">
    <source>
        <dbReference type="NCBIfam" id="TIGR00484"/>
    </source>
</evidence>
<dbReference type="SUPFAM" id="SSF54980">
    <property type="entry name" value="EF-G C-terminal domain-like"/>
    <property type="match status" value="2"/>
</dbReference>
<dbReference type="NCBIfam" id="NF009381">
    <property type="entry name" value="PRK12740.1-5"/>
    <property type="match status" value="1"/>
</dbReference>
<protein>
    <recommendedName>
        <fullName evidence="2 5">Elongation factor G</fullName>
    </recommendedName>
</protein>
<dbReference type="EMBL" id="LAYJ01000087">
    <property type="protein sequence ID" value="KKI51250.1"/>
    <property type="molecule type" value="Genomic_DNA"/>
</dbReference>
<dbReference type="InterPro" id="IPR053905">
    <property type="entry name" value="EF-G-like_DII"/>
</dbReference>
<keyword evidence="8" id="KW-1185">Reference proteome</keyword>
<dbReference type="InterPro" id="IPR047872">
    <property type="entry name" value="EFG_IV"/>
</dbReference>
<dbReference type="GO" id="GO:0032790">
    <property type="term" value="P:ribosome disassembly"/>
    <property type="evidence" value="ECO:0007669"/>
    <property type="project" value="TreeGrafter"/>
</dbReference>
<dbReference type="NCBIfam" id="TIGR00231">
    <property type="entry name" value="small_GTP"/>
    <property type="match status" value="1"/>
</dbReference>
<dbReference type="Pfam" id="PF22042">
    <property type="entry name" value="EF-G_D2"/>
    <property type="match status" value="1"/>
</dbReference>
<dbReference type="Pfam" id="PF03764">
    <property type="entry name" value="EFG_IV"/>
    <property type="match status" value="1"/>
</dbReference>
<dbReference type="FunFam" id="3.30.230.10:FF:000003">
    <property type="entry name" value="Elongation factor G"/>
    <property type="match status" value="1"/>
</dbReference>
<dbReference type="PROSITE" id="PS51722">
    <property type="entry name" value="G_TR_2"/>
    <property type="match status" value="1"/>
</dbReference>
<sequence>MKVYHPQDIVNIALVGHGGEGKTTLTEAMLFDSGAIERMGKVEDGNTTTDYDSEEIKRQISIGLALAPVEWNGKKINVIDVPGYFDFEGEAVAAYEMADSALIMLSPNGIVPVGAQKAYEYCVKHDMPRAFVVNQIDKENTDFVKTVGALGTKYPSAVAAVQMPIMKDGKFTGIIDIIGMKAYLFDGKGGTKQEEVPQDFLEDAQALRETLVEGAAGNDEELMEKFFDGQELSEEDILKGLGEGIAQGSFAPVFVCSAAQNLGVITLMDKLISLMPAAIDAPEEQAVDMSGNPVSVKIDPAASFTAHVLKTIADPFVGKLSIVKVMQGVLKSDMSITNANTGKPEKCSNLGVMRGKKLIPVDQIEAGDIGAIAKLQHTATGDTLCSTNCVVKYLPLEFPQPCISLAVGAKKKGEEEKVFSGLHRLEDEDPTFKLVKDTETGDMLANGMGEMHLEVINSKLKSKFNVEGELHDPKIPYREAIKKPVKAQGKHKKQSGGHGQYGDVWLEFSPVPDGLADFIFEDKIVGGVVPRQYIPAVEKGLHESVKKGVLAGYPVVGLKCTLYDGSYHTVDSSEMAFKVAANLAFKKGMAEANPILLEPIVKVEVVIPDEYMGDIIGDLNRRRGRILGMNPVDGMQEVTAEVPMSEMFKYATDLRSMTQARGSFKQTFERYEEVPAQMAGKIIEQAKKDMEE</sequence>
<keyword evidence="7" id="KW-0251">Elongation factor</keyword>
<dbReference type="GO" id="GO:0003746">
    <property type="term" value="F:translation elongation factor activity"/>
    <property type="evidence" value="ECO:0007669"/>
    <property type="project" value="UniProtKB-UniRule"/>
</dbReference>
<dbReference type="PANTHER" id="PTHR43261:SF6">
    <property type="entry name" value="ELONGATION FACTOR G-LIKE PROTEIN"/>
    <property type="match status" value="1"/>
</dbReference>
<gene>
    <name evidence="7" type="ORF">CHK_1297</name>
</gene>
<dbReference type="InterPro" id="IPR009000">
    <property type="entry name" value="Transl_B-barrel_sf"/>
</dbReference>
<accession>A0A0M2NLX4</accession>
<dbReference type="CDD" id="cd01434">
    <property type="entry name" value="EFG_mtEFG1_IV"/>
    <property type="match status" value="1"/>
</dbReference>
<dbReference type="InterPro" id="IPR000795">
    <property type="entry name" value="T_Tr_GTP-bd_dom"/>
</dbReference>
<dbReference type="GO" id="GO:0005525">
    <property type="term" value="F:GTP binding"/>
    <property type="evidence" value="ECO:0007669"/>
    <property type="project" value="UniProtKB-UniRule"/>
</dbReference>
<dbReference type="NCBIfam" id="TIGR00484">
    <property type="entry name" value="EF-G"/>
    <property type="match status" value="1"/>
</dbReference>
<dbReference type="InterPro" id="IPR009022">
    <property type="entry name" value="EFG_III"/>
</dbReference>
<evidence type="ECO:0000259" key="6">
    <source>
        <dbReference type="PROSITE" id="PS51722"/>
    </source>
</evidence>
<dbReference type="CDD" id="cd03713">
    <property type="entry name" value="EFG_mtEFG_C"/>
    <property type="match status" value="1"/>
</dbReference>
<dbReference type="SUPFAM" id="SSF50447">
    <property type="entry name" value="Translation proteins"/>
    <property type="match status" value="1"/>
</dbReference>
<dbReference type="SMART" id="SM00838">
    <property type="entry name" value="EFG_C"/>
    <property type="match status" value="1"/>
</dbReference>
<dbReference type="Gene3D" id="3.30.70.870">
    <property type="entry name" value="Elongation Factor G (Translational Gtpase), domain 3"/>
    <property type="match status" value="1"/>
</dbReference>